<dbReference type="RefSeq" id="WP_190572438.1">
    <property type="nucleotide sequence ID" value="NZ_JACJQL010000101.1"/>
</dbReference>
<keyword evidence="2" id="KW-0238">DNA-binding</keyword>
<name>A0ABR8BRE1_9NOSO</name>
<dbReference type="InterPro" id="IPR016032">
    <property type="entry name" value="Sig_transdc_resp-reg_C-effctor"/>
</dbReference>
<organism evidence="5 6">
    <name type="scientific">Nostoc parmelioides FACHB-3921</name>
    <dbReference type="NCBI Taxonomy" id="2692909"/>
    <lineage>
        <taxon>Bacteria</taxon>
        <taxon>Bacillati</taxon>
        <taxon>Cyanobacteriota</taxon>
        <taxon>Cyanophyceae</taxon>
        <taxon>Nostocales</taxon>
        <taxon>Nostocaceae</taxon>
        <taxon>Nostoc</taxon>
    </lineage>
</organism>
<evidence type="ECO:0000313" key="6">
    <source>
        <dbReference type="Proteomes" id="UP000621307"/>
    </source>
</evidence>
<comment type="caution">
    <text evidence="5">The sequence shown here is derived from an EMBL/GenBank/DDBJ whole genome shotgun (WGS) entry which is preliminary data.</text>
</comment>
<dbReference type="PROSITE" id="PS00622">
    <property type="entry name" value="HTH_LUXR_1"/>
    <property type="match status" value="1"/>
</dbReference>
<gene>
    <name evidence="5" type="ORF">H6G14_30315</name>
</gene>
<dbReference type="EMBL" id="JACJQL010000101">
    <property type="protein sequence ID" value="MBD2255503.1"/>
    <property type="molecule type" value="Genomic_DNA"/>
</dbReference>
<accession>A0ABR8BRE1</accession>
<evidence type="ECO:0000256" key="3">
    <source>
        <dbReference type="ARBA" id="ARBA00023163"/>
    </source>
</evidence>
<sequence length="377" mass="44136">METLTQADWQRILEFLQSLYIPCSFDKFPIKLLADLSKLLDAEIFSITSFTLPNKPFLPRVYTFPIPEVGMAAELFISQPHNFFAHPVAQHYAQTMDRQALAISDFFTESLFHCHCPLYTDFFQKFSLEDQMMIQFDVPFIGNADPFHQGQDQFIISINRDRRNFTERDRLILNLIRPQIKQAYENRVTFNQLQQQLVQQQQATEQVALILISVDGSLKWMTQKAQEILQRYFQLSSTTVFLPAILQRWVNHQIFELVQSTKPFTPPCPLYLESKGQRLMIRLNYNPELEQVYLLLEETQPKQFSVDTLQMLGLTKREAEVLFWVAKDLSTREVAKQLGMSDRTVMKHLEHVYEKFGVQTRLAAVMYVLNHLGILNQ</sequence>
<protein>
    <submittedName>
        <fullName evidence="5">Helix-turn-helix transcriptional regulator</fullName>
    </submittedName>
</protein>
<evidence type="ECO:0000313" key="5">
    <source>
        <dbReference type="EMBL" id="MBD2255503.1"/>
    </source>
</evidence>
<dbReference type="Proteomes" id="UP000621307">
    <property type="component" value="Unassembled WGS sequence"/>
</dbReference>
<feature type="domain" description="HTH luxR-type" evidence="4">
    <location>
        <begin position="305"/>
        <end position="372"/>
    </location>
</feature>
<keyword evidence="1" id="KW-0805">Transcription regulation</keyword>
<evidence type="ECO:0000256" key="2">
    <source>
        <dbReference type="ARBA" id="ARBA00023125"/>
    </source>
</evidence>
<keyword evidence="3" id="KW-0804">Transcription</keyword>
<evidence type="ECO:0000259" key="4">
    <source>
        <dbReference type="PROSITE" id="PS50043"/>
    </source>
</evidence>
<dbReference type="PANTHER" id="PTHR44688">
    <property type="entry name" value="DNA-BINDING TRANSCRIPTIONAL ACTIVATOR DEVR_DOSR"/>
    <property type="match status" value="1"/>
</dbReference>
<dbReference type="InterPro" id="IPR036388">
    <property type="entry name" value="WH-like_DNA-bd_sf"/>
</dbReference>
<reference evidence="5 6" key="1">
    <citation type="journal article" date="2020" name="ISME J.">
        <title>Comparative genomics reveals insights into cyanobacterial evolution and habitat adaptation.</title>
        <authorList>
            <person name="Chen M.Y."/>
            <person name="Teng W.K."/>
            <person name="Zhao L."/>
            <person name="Hu C.X."/>
            <person name="Zhou Y.K."/>
            <person name="Han B.P."/>
            <person name="Song L.R."/>
            <person name="Shu W.S."/>
        </authorList>
    </citation>
    <scope>NUCLEOTIDE SEQUENCE [LARGE SCALE GENOMIC DNA]</scope>
    <source>
        <strain evidence="5 6">FACHB-3921</strain>
    </source>
</reference>
<evidence type="ECO:0000256" key="1">
    <source>
        <dbReference type="ARBA" id="ARBA00023015"/>
    </source>
</evidence>
<dbReference type="SMART" id="SM00421">
    <property type="entry name" value="HTH_LUXR"/>
    <property type="match status" value="1"/>
</dbReference>
<dbReference type="PANTHER" id="PTHR44688:SF16">
    <property type="entry name" value="DNA-BINDING TRANSCRIPTIONAL ACTIVATOR DEVR_DOSR"/>
    <property type="match status" value="1"/>
</dbReference>
<dbReference type="PRINTS" id="PR00038">
    <property type="entry name" value="HTHLUXR"/>
</dbReference>
<dbReference type="CDD" id="cd06170">
    <property type="entry name" value="LuxR_C_like"/>
    <property type="match status" value="1"/>
</dbReference>
<dbReference type="Gene3D" id="1.10.10.10">
    <property type="entry name" value="Winged helix-like DNA-binding domain superfamily/Winged helix DNA-binding domain"/>
    <property type="match status" value="1"/>
</dbReference>
<keyword evidence="6" id="KW-1185">Reference proteome</keyword>
<dbReference type="SUPFAM" id="SSF46894">
    <property type="entry name" value="C-terminal effector domain of the bipartite response regulators"/>
    <property type="match status" value="1"/>
</dbReference>
<dbReference type="PROSITE" id="PS50043">
    <property type="entry name" value="HTH_LUXR_2"/>
    <property type="match status" value="1"/>
</dbReference>
<proteinExistence type="predicted"/>
<dbReference type="InterPro" id="IPR000792">
    <property type="entry name" value="Tscrpt_reg_LuxR_C"/>
</dbReference>
<dbReference type="Pfam" id="PF00196">
    <property type="entry name" value="GerE"/>
    <property type="match status" value="1"/>
</dbReference>